<dbReference type="PROSITE" id="PS51202">
    <property type="entry name" value="RCK_C"/>
    <property type="match status" value="1"/>
</dbReference>
<feature type="transmembrane region" description="Helical" evidence="10">
    <location>
        <begin position="330"/>
        <end position="353"/>
    </location>
</feature>
<sequence length="514" mass="55830">MDTVTTNHFLSILKLNFITISVVIGVITGGVISAFRLLIEAGLKLSMVGYASIKHQPEMILVVILVLLMITVAVGLLLRLEPNIRGSGIPQVEAQVDGVFELNWFSVLWKKFTAGVLTNSTGIFVGREGPSIQLGAAVGQGLAAGLKQTGATRRLSIATGAAAGLSATFSAPLAGTFFVIEGMYRRFEPTICLSALTSALCSNFISERVFGLNPVLPIFYSQIYPPNNYWQLLPLGVLVGGLGFIYNRGLLTVPKWFQKIKFIPWYFYPGIAFLLVIPIGIFFPATIGGGARLILLTATHKLPLSLILFFIVLRFTFGLLSYGSGVPGGFFLPLLTMGALVGVAYGMLLVQLVDLPPEFVTNLLVFGMAGYLTAVCKAPFTAILLITELVGNTHNFMALATVVLVAYLTSDFLGAQPIYHVLAAQLTKGQRYLNSLDQLDQLCFTITQTSPLVNEFVETIAWPPTARLITIERHQQKIIPQADTKLAAGDTLIFLVHHEQNQLLTNQINRLIAD</sequence>
<feature type="transmembrane region" description="Helical" evidence="10">
    <location>
        <begin position="229"/>
        <end position="246"/>
    </location>
</feature>
<feature type="transmembrane region" description="Helical" evidence="10">
    <location>
        <begin position="12"/>
        <end position="39"/>
    </location>
</feature>
<protein>
    <recommendedName>
        <fullName evidence="11">RCK C-terminal domain-containing protein</fullName>
    </recommendedName>
</protein>
<keyword evidence="2" id="KW-0813">Transport</keyword>
<comment type="caution">
    <text evidence="12">The sequence shown here is derived from an EMBL/GenBank/DDBJ whole genome shotgun (WGS) entry which is preliminary data.</text>
</comment>
<dbReference type="Pfam" id="PF00654">
    <property type="entry name" value="Voltage_CLC"/>
    <property type="match status" value="1"/>
</dbReference>
<dbReference type="GO" id="GO:0006813">
    <property type="term" value="P:potassium ion transport"/>
    <property type="evidence" value="ECO:0007669"/>
    <property type="project" value="InterPro"/>
</dbReference>
<dbReference type="GO" id="GO:0005254">
    <property type="term" value="F:chloride channel activity"/>
    <property type="evidence" value="ECO:0007669"/>
    <property type="project" value="UniProtKB-KW"/>
</dbReference>
<feature type="transmembrane region" description="Helical" evidence="10">
    <location>
        <begin position="266"/>
        <end position="287"/>
    </location>
</feature>
<evidence type="ECO:0000256" key="1">
    <source>
        <dbReference type="ARBA" id="ARBA00004141"/>
    </source>
</evidence>
<dbReference type="PRINTS" id="PR00762">
    <property type="entry name" value="CLCHANNEL"/>
</dbReference>
<evidence type="ECO:0000256" key="10">
    <source>
        <dbReference type="SAM" id="Phobius"/>
    </source>
</evidence>
<feature type="transmembrane region" description="Helical" evidence="10">
    <location>
        <begin position="302"/>
        <end position="323"/>
    </location>
</feature>
<feature type="transmembrane region" description="Helical" evidence="10">
    <location>
        <begin position="59"/>
        <end position="78"/>
    </location>
</feature>
<accession>A0A0R2CVV1</accession>
<dbReference type="InterPro" id="IPR001807">
    <property type="entry name" value="ClC"/>
</dbReference>
<keyword evidence="6 10" id="KW-0472">Membrane</keyword>
<dbReference type="SUPFAM" id="SSF116726">
    <property type="entry name" value="TrkA C-terminal domain-like"/>
    <property type="match status" value="1"/>
</dbReference>
<organism evidence="12 13">
    <name type="scientific">Fructilactobacillus florum DSM 22689 = JCM 16035</name>
    <dbReference type="NCBI Taxonomy" id="1423745"/>
    <lineage>
        <taxon>Bacteria</taxon>
        <taxon>Bacillati</taxon>
        <taxon>Bacillota</taxon>
        <taxon>Bacilli</taxon>
        <taxon>Lactobacillales</taxon>
        <taxon>Lactobacillaceae</taxon>
        <taxon>Fructilactobacillus</taxon>
    </lineage>
</organism>
<dbReference type="PATRIC" id="fig|1423745.4.peg.423"/>
<evidence type="ECO:0000259" key="11">
    <source>
        <dbReference type="PROSITE" id="PS51202"/>
    </source>
</evidence>
<keyword evidence="3 10" id="KW-0812">Transmembrane</keyword>
<dbReference type="InterPro" id="IPR014743">
    <property type="entry name" value="Cl-channel_core"/>
</dbReference>
<evidence type="ECO:0000313" key="12">
    <source>
        <dbReference type="EMBL" id="KRM92267.1"/>
    </source>
</evidence>
<gene>
    <name evidence="12" type="ORF">FC87_GL000395</name>
</gene>
<keyword evidence="9" id="KW-0407">Ion channel</keyword>
<evidence type="ECO:0000313" key="13">
    <source>
        <dbReference type="Proteomes" id="UP000051586"/>
    </source>
</evidence>
<dbReference type="AlphaFoldDB" id="A0A0R2CVV1"/>
<evidence type="ECO:0000256" key="9">
    <source>
        <dbReference type="ARBA" id="ARBA00023303"/>
    </source>
</evidence>
<dbReference type="EMBL" id="AYZI01000002">
    <property type="protein sequence ID" value="KRM92267.1"/>
    <property type="molecule type" value="Genomic_DNA"/>
</dbReference>
<proteinExistence type="predicted"/>
<name>A0A0R2CVV1_9LACO</name>
<dbReference type="Pfam" id="PF02080">
    <property type="entry name" value="TrkA_C"/>
    <property type="match status" value="1"/>
</dbReference>
<dbReference type="CDD" id="cd01031">
    <property type="entry name" value="EriC"/>
    <property type="match status" value="1"/>
</dbReference>
<evidence type="ECO:0000256" key="6">
    <source>
        <dbReference type="ARBA" id="ARBA00023136"/>
    </source>
</evidence>
<dbReference type="GO" id="GO:0008324">
    <property type="term" value="F:monoatomic cation transmembrane transporter activity"/>
    <property type="evidence" value="ECO:0007669"/>
    <property type="project" value="InterPro"/>
</dbReference>
<dbReference type="Gene3D" id="1.10.3080.10">
    <property type="entry name" value="Clc chloride channel"/>
    <property type="match status" value="1"/>
</dbReference>
<feature type="domain" description="RCK C-terminal" evidence="11">
    <location>
        <begin position="429"/>
        <end position="510"/>
    </location>
</feature>
<evidence type="ECO:0000256" key="7">
    <source>
        <dbReference type="ARBA" id="ARBA00023173"/>
    </source>
</evidence>
<dbReference type="STRING" id="1423745.GCA_001311215_01062"/>
<dbReference type="InterPro" id="IPR050368">
    <property type="entry name" value="ClC-type_chloride_channel"/>
</dbReference>
<dbReference type="InterPro" id="IPR006037">
    <property type="entry name" value="RCK_C"/>
</dbReference>
<dbReference type="PANTHER" id="PTHR43427">
    <property type="entry name" value="CHLORIDE CHANNEL PROTEIN CLC-E"/>
    <property type="match status" value="1"/>
</dbReference>
<feature type="transmembrane region" description="Helical" evidence="10">
    <location>
        <begin position="359"/>
        <end position="386"/>
    </location>
</feature>
<reference evidence="12 13" key="1">
    <citation type="journal article" date="2015" name="Genome Announc.">
        <title>Expanding the biotechnology potential of lactobacilli through comparative genomics of 213 strains and associated genera.</title>
        <authorList>
            <person name="Sun Z."/>
            <person name="Harris H.M."/>
            <person name="McCann A."/>
            <person name="Guo C."/>
            <person name="Argimon S."/>
            <person name="Zhang W."/>
            <person name="Yang X."/>
            <person name="Jeffery I.B."/>
            <person name="Cooney J.C."/>
            <person name="Kagawa T.F."/>
            <person name="Liu W."/>
            <person name="Song Y."/>
            <person name="Salvetti E."/>
            <person name="Wrobel A."/>
            <person name="Rasinkangas P."/>
            <person name="Parkhill J."/>
            <person name="Rea M.C."/>
            <person name="O'Sullivan O."/>
            <person name="Ritari J."/>
            <person name="Douillard F.P."/>
            <person name="Paul Ross R."/>
            <person name="Yang R."/>
            <person name="Briner A.E."/>
            <person name="Felis G.E."/>
            <person name="de Vos W.M."/>
            <person name="Barrangou R."/>
            <person name="Klaenhammer T.R."/>
            <person name="Caufield P.W."/>
            <person name="Cui Y."/>
            <person name="Zhang H."/>
            <person name="O'Toole P.W."/>
        </authorList>
    </citation>
    <scope>NUCLEOTIDE SEQUENCE [LARGE SCALE GENOMIC DNA]</scope>
    <source>
        <strain evidence="12 13">DSM 22689</strain>
    </source>
</reference>
<dbReference type="Gene3D" id="3.30.70.1450">
    <property type="entry name" value="Regulator of K+ conductance, C-terminal domain"/>
    <property type="match status" value="1"/>
</dbReference>
<dbReference type="InterPro" id="IPR036721">
    <property type="entry name" value="RCK_C_sf"/>
</dbReference>
<dbReference type="Proteomes" id="UP000051586">
    <property type="component" value="Unassembled WGS sequence"/>
</dbReference>
<keyword evidence="8" id="KW-0868">Chloride</keyword>
<comment type="subcellular location">
    <subcellularLocation>
        <location evidence="1">Membrane</location>
        <topology evidence="1">Multi-pass membrane protein</topology>
    </subcellularLocation>
</comment>
<evidence type="ECO:0000256" key="3">
    <source>
        <dbReference type="ARBA" id="ARBA00022692"/>
    </source>
</evidence>
<keyword evidence="4 10" id="KW-1133">Transmembrane helix</keyword>
<evidence type="ECO:0000256" key="4">
    <source>
        <dbReference type="ARBA" id="ARBA00022989"/>
    </source>
</evidence>
<keyword evidence="7" id="KW-0869">Chloride channel</keyword>
<evidence type="ECO:0000256" key="5">
    <source>
        <dbReference type="ARBA" id="ARBA00023065"/>
    </source>
</evidence>
<evidence type="ECO:0000256" key="8">
    <source>
        <dbReference type="ARBA" id="ARBA00023214"/>
    </source>
</evidence>
<feature type="transmembrane region" description="Helical" evidence="10">
    <location>
        <begin position="155"/>
        <end position="180"/>
    </location>
</feature>
<dbReference type="GO" id="GO:0034707">
    <property type="term" value="C:chloride channel complex"/>
    <property type="evidence" value="ECO:0007669"/>
    <property type="project" value="UniProtKB-KW"/>
</dbReference>
<evidence type="ECO:0000256" key="2">
    <source>
        <dbReference type="ARBA" id="ARBA00022448"/>
    </source>
</evidence>
<feature type="transmembrane region" description="Helical" evidence="10">
    <location>
        <begin position="398"/>
        <end position="419"/>
    </location>
</feature>
<dbReference type="SUPFAM" id="SSF81340">
    <property type="entry name" value="Clc chloride channel"/>
    <property type="match status" value="1"/>
</dbReference>
<keyword evidence="5" id="KW-0406">Ion transport</keyword>
<dbReference type="PANTHER" id="PTHR43427:SF6">
    <property type="entry name" value="CHLORIDE CHANNEL PROTEIN CLC-E"/>
    <property type="match status" value="1"/>
</dbReference>